<dbReference type="NCBIfam" id="NF007077">
    <property type="entry name" value="PRK09528.1"/>
    <property type="match status" value="1"/>
</dbReference>
<evidence type="ECO:0000256" key="3">
    <source>
        <dbReference type="ARBA" id="ARBA00022475"/>
    </source>
</evidence>
<feature type="transmembrane region" description="Helical" evidence="8">
    <location>
        <begin position="382"/>
        <end position="401"/>
    </location>
</feature>
<evidence type="ECO:0000256" key="2">
    <source>
        <dbReference type="ARBA" id="ARBA00022448"/>
    </source>
</evidence>
<dbReference type="PROSITE" id="PS50850">
    <property type="entry name" value="MFS"/>
    <property type="match status" value="1"/>
</dbReference>
<feature type="transmembrane region" description="Helical" evidence="8">
    <location>
        <begin position="287"/>
        <end position="306"/>
    </location>
</feature>
<name>A0ABD4XHY3_WEIPA</name>
<evidence type="ECO:0000313" key="11">
    <source>
        <dbReference type="Proteomes" id="UP001215461"/>
    </source>
</evidence>
<keyword evidence="4" id="KW-0997">Cell inner membrane</keyword>
<keyword evidence="5 8" id="KW-0812">Transmembrane</keyword>
<keyword evidence="3" id="KW-1003">Cell membrane</keyword>
<feature type="transmembrane region" description="Helical" evidence="8">
    <location>
        <begin position="246"/>
        <end position="266"/>
    </location>
</feature>
<dbReference type="InterPro" id="IPR036259">
    <property type="entry name" value="MFS_trans_sf"/>
</dbReference>
<dbReference type="Proteomes" id="UP001215461">
    <property type="component" value="Unassembled WGS sequence"/>
</dbReference>
<dbReference type="PANTHER" id="PTHR23522:SF10">
    <property type="entry name" value="3-PHENYLPROPIONIC ACID TRANSPORTER-RELATED"/>
    <property type="match status" value="1"/>
</dbReference>
<dbReference type="Pfam" id="PF01306">
    <property type="entry name" value="LacY_symp"/>
    <property type="match status" value="1"/>
</dbReference>
<feature type="transmembrane region" description="Helical" evidence="8">
    <location>
        <begin position="171"/>
        <end position="189"/>
    </location>
</feature>
<organism evidence="10 11">
    <name type="scientific">Weissella paramesenteroides</name>
    <name type="common">Leuconostoc paramesenteroides</name>
    <dbReference type="NCBI Taxonomy" id="1249"/>
    <lineage>
        <taxon>Bacteria</taxon>
        <taxon>Bacillati</taxon>
        <taxon>Bacillota</taxon>
        <taxon>Bacilli</taxon>
        <taxon>Lactobacillales</taxon>
        <taxon>Lactobacillaceae</taxon>
        <taxon>Weissella</taxon>
    </lineage>
</organism>
<dbReference type="NCBIfam" id="TIGR00882">
    <property type="entry name" value="2A0105"/>
    <property type="match status" value="1"/>
</dbReference>
<dbReference type="GO" id="GO:0005886">
    <property type="term" value="C:plasma membrane"/>
    <property type="evidence" value="ECO:0007669"/>
    <property type="project" value="UniProtKB-SubCell"/>
</dbReference>
<feature type="transmembrane region" description="Helical" evidence="8">
    <location>
        <begin position="104"/>
        <end position="128"/>
    </location>
</feature>
<feature type="transmembrane region" description="Helical" evidence="8">
    <location>
        <begin position="148"/>
        <end position="165"/>
    </location>
</feature>
<keyword evidence="7 8" id="KW-0472">Membrane</keyword>
<keyword evidence="2" id="KW-0813">Transport</keyword>
<feature type="transmembrane region" description="Helical" evidence="8">
    <location>
        <begin position="344"/>
        <end position="370"/>
    </location>
</feature>
<feature type="transmembrane region" description="Helical" evidence="8">
    <location>
        <begin position="312"/>
        <end position="332"/>
    </location>
</feature>
<feature type="transmembrane region" description="Helical" evidence="8">
    <location>
        <begin position="78"/>
        <end position="98"/>
    </location>
</feature>
<evidence type="ECO:0000256" key="7">
    <source>
        <dbReference type="ARBA" id="ARBA00023136"/>
    </source>
</evidence>
<evidence type="ECO:0000256" key="4">
    <source>
        <dbReference type="ARBA" id="ARBA00022519"/>
    </source>
</evidence>
<comment type="caution">
    <text evidence="10">The sequence shown here is derived from an EMBL/GenBank/DDBJ whole genome shotgun (WGS) entry which is preliminary data.</text>
</comment>
<dbReference type="Gene3D" id="1.20.1250.20">
    <property type="entry name" value="MFS general substrate transporter like domains"/>
    <property type="match status" value="2"/>
</dbReference>
<dbReference type="KEGG" id="wpa:CO680_08750"/>
<feature type="domain" description="Major facilitator superfamily (MFS) profile" evidence="9">
    <location>
        <begin position="1"/>
        <end position="405"/>
    </location>
</feature>
<proteinExistence type="predicted"/>
<accession>A0ABD4XHY3</accession>
<dbReference type="InterPro" id="IPR000576">
    <property type="entry name" value="LacY/RafB_perm_fam"/>
</dbReference>
<dbReference type="RefSeq" id="WP_002828199.1">
    <property type="nucleotide sequence ID" value="NZ_CABKOP010000012.1"/>
</dbReference>
<dbReference type="PRINTS" id="PR00174">
    <property type="entry name" value="LACYSMPORT"/>
</dbReference>
<dbReference type="AlphaFoldDB" id="A0ABD4XHY3"/>
<dbReference type="SUPFAM" id="SSF103473">
    <property type="entry name" value="MFS general substrate transporter"/>
    <property type="match status" value="1"/>
</dbReference>
<evidence type="ECO:0000256" key="6">
    <source>
        <dbReference type="ARBA" id="ARBA00022989"/>
    </source>
</evidence>
<dbReference type="PANTHER" id="PTHR23522">
    <property type="entry name" value="BLL5896 PROTEIN"/>
    <property type="match status" value="1"/>
</dbReference>
<evidence type="ECO:0000256" key="5">
    <source>
        <dbReference type="ARBA" id="ARBA00022692"/>
    </source>
</evidence>
<evidence type="ECO:0000256" key="8">
    <source>
        <dbReference type="SAM" id="Phobius"/>
    </source>
</evidence>
<sequence length="414" mass="45581">MDQTQNTQKKHFWSFFGTDVSYFFIWQIVQGFLVLWLKQEADLSGGQAGFVFSFLAFASLFYQPVFGIISDKLVFKKTLLLSITIAAILIGPFFQWLFIPLLHFSSLLGAIIGGFALAYVLNGGVAVIESYVERASLANGFEYGHARMGGSIGGALASFVAGLVFVKNPFLVFWICSLAGIILTCLVIFGDRINFANADAAEGASSAPLNAKTILSIFKIKNFWILSIFFMGTSAIYDVFDQQFPVFYQTFFTSAAAGTVAYSRLLTTQIALEALLMIPMPWIINKIGAKNGLIAYGVLTFLRITLSAIAPNFWFLTFVRLLASFEMPLFLVSTMKYIAGAFDLRLYATIYALAFNFAKQISLFIFSTVAGDLYDSVGFHTTYFILAALVALVTIVAVFMLKKENPAQAGEVAE</sequence>
<keyword evidence="6 8" id="KW-1133">Transmembrane helix</keyword>
<evidence type="ECO:0000313" key="10">
    <source>
        <dbReference type="EMBL" id="MDF8370919.1"/>
    </source>
</evidence>
<comment type="subcellular location">
    <subcellularLocation>
        <location evidence="1">Cell inner membrane</location>
        <topology evidence="1">Multi-pass membrane protein</topology>
    </subcellularLocation>
</comment>
<dbReference type="EMBL" id="JAANXN010000005">
    <property type="protein sequence ID" value="MDF8370919.1"/>
    <property type="molecule type" value="Genomic_DNA"/>
</dbReference>
<evidence type="ECO:0000259" key="9">
    <source>
        <dbReference type="PROSITE" id="PS50850"/>
    </source>
</evidence>
<reference evidence="10 11" key="1">
    <citation type="submission" date="2020-03" db="EMBL/GenBank/DDBJ databases">
        <title>Comparative genomics of Weissella paramesenteroides.</title>
        <authorList>
            <person name="Kant R."/>
            <person name="Takala T."/>
            <person name="Saris P."/>
        </authorList>
    </citation>
    <scope>NUCLEOTIDE SEQUENCE [LARGE SCALE GENOMIC DNA]</scope>
    <source>
        <strain evidence="10 11">SJ27-4</strain>
    </source>
</reference>
<evidence type="ECO:0000256" key="1">
    <source>
        <dbReference type="ARBA" id="ARBA00004429"/>
    </source>
</evidence>
<feature type="transmembrane region" description="Helical" evidence="8">
    <location>
        <begin position="12"/>
        <end position="36"/>
    </location>
</feature>
<protein>
    <submittedName>
        <fullName evidence="10">Oligosaccharide MFS transporter</fullName>
    </submittedName>
</protein>
<gene>
    <name evidence="10" type="ORF">G9403_04485</name>
</gene>
<dbReference type="InterPro" id="IPR020846">
    <property type="entry name" value="MFS_dom"/>
</dbReference>
<feature type="transmembrane region" description="Helical" evidence="8">
    <location>
        <begin position="48"/>
        <end position="66"/>
    </location>
</feature>
<feature type="transmembrane region" description="Helical" evidence="8">
    <location>
        <begin position="222"/>
        <end position="240"/>
    </location>
</feature>